<dbReference type="KEGG" id="pno:SNOG_07291"/>
<accession>Q0ULS3</accession>
<protein>
    <submittedName>
        <fullName evidence="1">Uncharacterized protein</fullName>
    </submittedName>
</protein>
<evidence type="ECO:0000313" key="2">
    <source>
        <dbReference type="Proteomes" id="UP000001055"/>
    </source>
</evidence>
<dbReference type="InParanoid" id="Q0ULS3"/>
<dbReference type="RefSeq" id="XP_001797632.1">
    <property type="nucleotide sequence ID" value="XM_001797580.1"/>
</dbReference>
<reference evidence="2" key="1">
    <citation type="journal article" date="2007" name="Plant Cell">
        <title>Dothideomycete-plant interactions illuminated by genome sequencing and EST analysis of the wheat pathogen Stagonospora nodorum.</title>
        <authorList>
            <person name="Hane J.K."/>
            <person name="Lowe R.G."/>
            <person name="Solomon P.S."/>
            <person name="Tan K.C."/>
            <person name="Schoch C.L."/>
            <person name="Spatafora J.W."/>
            <person name="Crous P.W."/>
            <person name="Kodira C."/>
            <person name="Birren B.W."/>
            <person name="Galagan J.E."/>
            <person name="Torriani S.F."/>
            <person name="McDonald B.A."/>
            <person name="Oliver R.P."/>
        </authorList>
    </citation>
    <scope>NUCLEOTIDE SEQUENCE [LARGE SCALE GENOMIC DNA]</scope>
    <source>
        <strain evidence="2">SN15 / ATCC MYA-4574 / FGSC 10173</strain>
    </source>
</reference>
<proteinExistence type="predicted"/>
<evidence type="ECO:0000313" key="1">
    <source>
        <dbReference type="EMBL" id="EAT84757.1"/>
    </source>
</evidence>
<dbReference type="AlphaFoldDB" id="Q0ULS3"/>
<dbReference type="Proteomes" id="UP000001055">
    <property type="component" value="Unassembled WGS sequence"/>
</dbReference>
<sequence length="62" mass="6579">MLGIVGQRGRLLSEAVKNTGYLLQGKYICSGLSTPECEDVADDGHGIVTAPLLRGGTEYVRV</sequence>
<name>Q0ULS3_PHANO</name>
<dbReference type="GeneID" id="5974525"/>
<organism evidence="1 2">
    <name type="scientific">Phaeosphaeria nodorum (strain SN15 / ATCC MYA-4574 / FGSC 10173)</name>
    <name type="common">Glume blotch fungus</name>
    <name type="synonym">Parastagonospora nodorum</name>
    <dbReference type="NCBI Taxonomy" id="321614"/>
    <lineage>
        <taxon>Eukaryota</taxon>
        <taxon>Fungi</taxon>
        <taxon>Dikarya</taxon>
        <taxon>Ascomycota</taxon>
        <taxon>Pezizomycotina</taxon>
        <taxon>Dothideomycetes</taxon>
        <taxon>Pleosporomycetidae</taxon>
        <taxon>Pleosporales</taxon>
        <taxon>Pleosporineae</taxon>
        <taxon>Phaeosphaeriaceae</taxon>
        <taxon>Parastagonospora</taxon>
    </lineage>
</organism>
<gene>
    <name evidence="1" type="ORF">SNOG_07291</name>
</gene>
<dbReference type="EMBL" id="CH445335">
    <property type="protein sequence ID" value="EAT84757.1"/>
    <property type="molecule type" value="Genomic_DNA"/>
</dbReference>